<keyword evidence="5" id="KW-0804">Transcription</keyword>
<organism evidence="8 9">
    <name type="scientific">Parahalioglobus pacificus</name>
    <dbReference type="NCBI Taxonomy" id="930806"/>
    <lineage>
        <taxon>Bacteria</taxon>
        <taxon>Pseudomonadati</taxon>
        <taxon>Pseudomonadota</taxon>
        <taxon>Gammaproteobacteria</taxon>
        <taxon>Cellvibrionales</taxon>
        <taxon>Halieaceae</taxon>
        <taxon>Parahalioglobus</taxon>
    </lineage>
</organism>
<evidence type="ECO:0000259" key="6">
    <source>
        <dbReference type="Pfam" id="PF04542"/>
    </source>
</evidence>
<dbReference type="Proteomes" id="UP000644693">
    <property type="component" value="Unassembled WGS sequence"/>
</dbReference>
<evidence type="ECO:0000256" key="5">
    <source>
        <dbReference type="ARBA" id="ARBA00023163"/>
    </source>
</evidence>
<dbReference type="InterPro" id="IPR014284">
    <property type="entry name" value="RNA_pol_sigma-70_dom"/>
</dbReference>
<accession>A0A918XLB9</accession>
<dbReference type="RefSeq" id="WP_189478047.1">
    <property type="nucleotide sequence ID" value="NZ_BMYM01000002.1"/>
</dbReference>
<dbReference type="GO" id="GO:0016987">
    <property type="term" value="F:sigma factor activity"/>
    <property type="evidence" value="ECO:0007669"/>
    <property type="project" value="UniProtKB-KW"/>
</dbReference>
<evidence type="ECO:0000256" key="3">
    <source>
        <dbReference type="ARBA" id="ARBA00023082"/>
    </source>
</evidence>
<evidence type="ECO:0000259" key="7">
    <source>
        <dbReference type="Pfam" id="PF08281"/>
    </source>
</evidence>
<proteinExistence type="inferred from homology"/>
<dbReference type="GO" id="GO:0006352">
    <property type="term" value="P:DNA-templated transcription initiation"/>
    <property type="evidence" value="ECO:0007669"/>
    <property type="project" value="InterPro"/>
</dbReference>
<comment type="similarity">
    <text evidence="1">Belongs to the sigma-70 factor family. ECF subfamily.</text>
</comment>
<dbReference type="NCBIfam" id="TIGR02937">
    <property type="entry name" value="sigma70-ECF"/>
    <property type="match status" value="1"/>
</dbReference>
<keyword evidence="4" id="KW-0238">DNA-binding</keyword>
<reference evidence="8" key="1">
    <citation type="journal article" date="2014" name="Int. J. Syst. Evol. Microbiol.">
        <title>Complete genome sequence of Corynebacterium casei LMG S-19264T (=DSM 44701T), isolated from a smear-ripened cheese.</title>
        <authorList>
            <consortium name="US DOE Joint Genome Institute (JGI-PGF)"/>
            <person name="Walter F."/>
            <person name="Albersmeier A."/>
            <person name="Kalinowski J."/>
            <person name="Ruckert C."/>
        </authorList>
    </citation>
    <scope>NUCLEOTIDE SEQUENCE</scope>
    <source>
        <strain evidence="8">KCTC 23430</strain>
    </source>
</reference>
<dbReference type="CDD" id="cd06171">
    <property type="entry name" value="Sigma70_r4"/>
    <property type="match status" value="1"/>
</dbReference>
<keyword evidence="3" id="KW-0731">Sigma factor</keyword>
<dbReference type="AlphaFoldDB" id="A0A918XLB9"/>
<dbReference type="Gene3D" id="1.10.10.10">
    <property type="entry name" value="Winged helix-like DNA-binding domain superfamily/Winged helix DNA-binding domain"/>
    <property type="match status" value="1"/>
</dbReference>
<sequence>MNSLYTSSQEALLVSLARNGDQAAFAELVSRRGAGVRSLLRRSSNNAALADDLAQQTFLRAWVKLKQLKQADRFGSWLRQLAINEWLQHIRKHDALALSDTVDDESLATNQTRPDIARDLEEALKKLPTAARLCVVLSYQEGMSHREISDATGLAAGTVKSHIRRGTQTLKRLLSDYNEEVGNEPGE</sequence>
<dbReference type="SUPFAM" id="SSF88659">
    <property type="entry name" value="Sigma3 and sigma4 domains of RNA polymerase sigma factors"/>
    <property type="match status" value="1"/>
</dbReference>
<dbReference type="InterPro" id="IPR013324">
    <property type="entry name" value="RNA_pol_sigma_r3/r4-like"/>
</dbReference>
<comment type="caution">
    <text evidence="8">The sequence shown here is derived from an EMBL/GenBank/DDBJ whole genome shotgun (WGS) entry which is preliminary data.</text>
</comment>
<dbReference type="InterPro" id="IPR013249">
    <property type="entry name" value="RNA_pol_sigma70_r4_t2"/>
</dbReference>
<protein>
    <submittedName>
        <fullName evidence="8">RNA polymerase sigma factor</fullName>
    </submittedName>
</protein>
<name>A0A918XLB9_9GAMM</name>
<gene>
    <name evidence="8" type="ORF">GCM10007053_24270</name>
</gene>
<dbReference type="Pfam" id="PF04542">
    <property type="entry name" value="Sigma70_r2"/>
    <property type="match status" value="1"/>
</dbReference>
<dbReference type="Gene3D" id="1.10.1740.10">
    <property type="match status" value="1"/>
</dbReference>
<feature type="domain" description="RNA polymerase sigma-70 region 2" evidence="6">
    <location>
        <begin position="29"/>
        <end position="94"/>
    </location>
</feature>
<dbReference type="PANTHER" id="PTHR43133:SF8">
    <property type="entry name" value="RNA POLYMERASE SIGMA FACTOR HI_1459-RELATED"/>
    <property type="match status" value="1"/>
</dbReference>
<dbReference type="PANTHER" id="PTHR43133">
    <property type="entry name" value="RNA POLYMERASE ECF-TYPE SIGMA FACTO"/>
    <property type="match status" value="1"/>
</dbReference>
<dbReference type="SUPFAM" id="SSF88946">
    <property type="entry name" value="Sigma2 domain of RNA polymerase sigma factors"/>
    <property type="match status" value="1"/>
</dbReference>
<keyword evidence="2" id="KW-0805">Transcription regulation</keyword>
<dbReference type="Pfam" id="PF08281">
    <property type="entry name" value="Sigma70_r4_2"/>
    <property type="match status" value="1"/>
</dbReference>
<dbReference type="InterPro" id="IPR036388">
    <property type="entry name" value="WH-like_DNA-bd_sf"/>
</dbReference>
<dbReference type="GO" id="GO:0003677">
    <property type="term" value="F:DNA binding"/>
    <property type="evidence" value="ECO:0007669"/>
    <property type="project" value="UniProtKB-KW"/>
</dbReference>
<dbReference type="InterPro" id="IPR039425">
    <property type="entry name" value="RNA_pol_sigma-70-like"/>
</dbReference>
<evidence type="ECO:0000256" key="1">
    <source>
        <dbReference type="ARBA" id="ARBA00010641"/>
    </source>
</evidence>
<keyword evidence="9" id="KW-1185">Reference proteome</keyword>
<feature type="domain" description="RNA polymerase sigma factor 70 region 4 type 2" evidence="7">
    <location>
        <begin position="118"/>
        <end position="167"/>
    </location>
</feature>
<reference evidence="8" key="2">
    <citation type="submission" date="2020-09" db="EMBL/GenBank/DDBJ databases">
        <authorList>
            <person name="Sun Q."/>
            <person name="Kim S."/>
        </authorList>
    </citation>
    <scope>NUCLEOTIDE SEQUENCE</scope>
    <source>
        <strain evidence="8">KCTC 23430</strain>
    </source>
</reference>
<evidence type="ECO:0000313" key="8">
    <source>
        <dbReference type="EMBL" id="GHD36173.1"/>
    </source>
</evidence>
<evidence type="ECO:0000256" key="2">
    <source>
        <dbReference type="ARBA" id="ARBA00023015"/>
    </source>
</evidence>
<dbReference type="InterPro" id="IPR013325">
    <property type="entry name" value="RNA_pol_sigma_r2"/>
</dbReference>
<evidence type="ECO:0000256" key="4">
    <source>
        <dbReference type="ARBA" id="ARBA00023125"/>
    </source>
</evidence>
<evidence type="ECO:0000313" key="9">
    <source>
        <dbReference type="Proteomes" id="UP000644693"/>
    </source>
</evidence>
<dbReference type="InterPro" id="IPR007627">
    <property type="entry name" value="RNA_pol_sigma70_r2"/>
</dbReference>
<dbReference type="EMBL" id="BMYM01000002">
    <property type="protein sequence ID" value="GHD36173.1"/>
    <property type="molecule type" value="Genomic_DNA"/>
</dbReference>